<evidence type="ECO:0000313" key="1">
    <source>
        <dbReference type="EMBL" id="MED6206053.1"/>
    </source>
</evidence>
<reference evidence="1 2" key="1">
    <citation type="journal article" date="2023" name="Plants (Basel)">
        <title>Bridging the Gap: Combining Genomics and Transcriptomics Approaches to Understand Stylosanthes scabra, an Orphan Legume from the Brazilian Caatinga.</title>
        <authorList>
            <person name="Ferreira-Neto J.R.C."/>
            <person name="da Silva M.D."/>
            <person name="Binneck E."/>
            <person name="de Melo N.F."/>
            <person name="da Silva R.H."/>
            <person name="de Melo A.L.T.M."/>
            <person name="Pandolfi V."/>
            <person name="Bustamante F.O."/>
            <person name="Brasileiro-Vidal A.C."/>
            <person name="Benko-Iseppon A.M."/>
        </authorList>
    </citation>
    <scope>NUCLEOTIDE SEQUENCE [LARGE SCALE GENOMIC DNA]</scope>
    <source>
        <tissue evidence="1">Leaves</tissue>
    </source>
</reference>
<organism evidence="1 2">
    <name type="scientific">Stylosanthes scabra</name>
    <dbReference type="NCBI Taxonomy" id="79078"/>
    <lineage>
        <taxon>Eukaryota</taxon>
        <taxon>Viridiplantae</taxon>
        <taxon>Streptophyta</taxon>
        <taxon>Embryophyta</taxon>
        <taxon>Tracheophyta</taxon>
        <taxon>Spermatophyta</taxon>
        <taxon>Magnoliopsida</taxon>
        <taxon>eudicotyledons</taxon>
        <taxon>Gunneridae</taxon>
        <taxon>Pentapetalae</taxon>
        <taxon>rosids</taxon>
        <taxon>fabids</taxon>
        <taxon>Fabales</taxon>
        <taxon>Fabaceae</taxon>
        <taxon>Papilionoideae</taxon>
        <taxon>50 kb inversion clade</taxon>
        <taxon>dalbergioids sensu lato</taxon>
        <taxon>Dalbergieae</taxon>
        <taxon>Pterocarpus clade</taxon>
        <taxon>Stylosanthes</taxon>
    </lineage>
</organism>
<dbReference type="Proteomes" id="UP001341840">
    <property type="component" value="Unassembled WGS sequence"/>
</dbReference>
<proteinExistence type="predicted"/>
<protein>
    <submittedName>
        <fullName evidence="1">Uncharacterized protein</fullName>
    </submittedName>
</protein>
<accession>A0ABU6Y9Z2</accession>
<comment type="caution">
    <text evidence="1">The sequence shown here is derived from an EMBL/GenBank/DDBJ whole genome shotgun (WGS) entry which is preliminary data.</text>
</comment>
<keyword evidence="2" id="KW-1185">Reference proteome</keyword>
<sequence length="146" mass="15913">MSITSFSCRTSDFRESREGRRTCGLQAAGTTLLQAKSSWLCDGDFRRLEKRHWRLGWWDGGGLRLSPSWLHNPATVACVFPVTSSSCPCYSAASSSVSSFGEWLALAAAHVVASYRHRSSAGCRLSSRHRASGECLSLLVVPSVNT</sequence>
<gene>
    <name evidence="1" type="ORF">PIB30_023423</name>
</gene>
<name>A0ABU6Y9Z2_9FABA</name>
<dbReference type="EMBL" id="JASCZI010241737">
    <property type="protein sequence ID" value="MED6206053.1"/>
    <property type="molecule type" value="Genomic_DNA"/>
</dbReference>
<evidence type="ECO:0000313" key="2">
    <source>
        <dbReference type="Proteomes" id="UP001341840"/>
    </source>
</evidence>